<dbReference type="Pfam" id="PF01183">
    <property type="entry name" value="Glyco_hydro_25"/>
    <property type="match status" value="1"/>
</dbReference>
<dbReference type="Proteomes" id="UP000549457">
    <property type="component" value="Unassembled WGS sequence"/>
</dbReference>
<keyword evidence="4" id="KW-0732">Signal</keyword>
<dbReference type="PANTHER" id="PTHR34135">
    <property type="entry name" value="LYSOZYME"/>
    <property type="match status" value="1"/>
</dbReference>
<dbReference type="SUPFAM" id="SSF51445">
    <property type="entry name" value="(Trans)glycosidases"/>
    <property type="match status" value="1"/>
</dbReference>
<dbReference type="SMART" id="SM00641">
    <property type="entry name" value="Glyco_25"/>
    <property type="match status" value="1"/>
</dbReference>
<dbReference type="InterPro" id="IPR017853">
    <property type="entry name" value="GH"/>
</dbReference>
<dbReference type="InterPro" id="IPR002053">
    <property type="entry name" value="Glyco_hydro_25"/>
</dbReference>
<dbReference type="GO" id="GO:0003796">
    <property type="term" value="F:lysozyme activity"/>
    <property type="evidence" value="ECO:0007669"/>
    <property type="project" value="InterPro"/>
</dbReference>
<keyword evidence="2" id="KW-0378">Hydrolase</keyword>
<evidence type="ECO:0000256" key="2">
    <source>
        <dbReference type="ARBA" id="ARBA00022801"/>
    </source>
</evidence>
<evidence type="ECO:0000313" key="5">
    <source>
        <dbReference type="EMBL" id="MBB5221210.1"/>
    </source>
</evidence>
<dbReference type="PANTHER" id="PTHR34135:SF2">
    <property type="entry name" value="LYSOZYME"/>
    <property type="match status" value="1"/>
</dbReference>
<dbReference type="PROSITE" id="PS51904">
    <property type="entry name" value="GLYCOSYL_HYDROL_F25_2"/>
    <property type="match status" value="1"/>
</dbReference>
<keyword evidence="3" id="KW-0326">Glycosidase</keyword>
<dbReference type="GO" id="GO:0016998">
    <property type="term" value="P:cell wall macromolecule catabolic process"/>
    <property type="evidence" value="ECO:0007669"/>
    <property type="project" value="InterPro"/>
</dbReference>
<name>A0A840SKB9_9RHOB</name>
<dbReference type="Gene3D" id="3.20.20.80">
    <property type="entry name" value="Glycosidases"/>
    <property type="match status" value="1"/>
</dbReference>
<feature type="chain" id="PRO_5032740602" evidence="4">
    <location>
        <begin position="23"/>
        <end position="260"/>
    </location>
</feature>
<evidence type="ECO:0000256" key="1">
    <source>
        <dbReference type="ARBA" id="ARBA00010646"/>
    </source>
</evidence>
<feature type="signal peptide" evidence="4">
    <location>
        <begin position="1"/>
        <end position="22"/>
    </location>
</feature>
<dbReference type="CDD" id="cd06413">
    <property type="entry name" value="GH25_muramidase_1"/>
    <property type="match status" value="1"/>
</dbReference>
<reference evidence="5 6" key="1">
    <citation type="submission" date="2020-08" db="EMBL/GenBank/DDBJ databases">
        <title>Genomic Encyclopedia of Type Strains, Phase IV (KMG-IV): sequencing the most valuable type-strain genomes for metagenomic binning, comparative biology and taxonomic classification.</title>
        <authorList>
            <person name="Goeker M."/>
        </authorList>
    </citation>
    <scope>NUCLEOTIDE SEQUENCE [LARGE SCALE GENOMIC DNA]</scope>
    <source>
        <strain evidence="5 6">DSM 101730</strain>
    </source>
</reference>
<dbReference type="InterPro" id="IPR018077">
    <property type="entry name" value="Glyco_hydro_fam25_subgr"/>
</dbReference>
<proteinExistence type="inferred from homology"/>
<sequence length="260" mass="28964">MRVVLAAIAACVLMSCGGGSGTAPNVSRAVGIPRAFGDAAPHEWSSVTPAHYAVHGIDVSKYQGDIDWYRVRNSGVGFAFIKATEGGDHADERFLDNWTRARSAGMARGAYHYFYFCRPALEQAAWFMNHVPRDPTALPPVLDLEWTHKSKTCTYRPDPATVQREALAFLQAVGIYYRKRPVIYTTVDFYQDNRLWELRGYPFWLRSVAGHPSEIYPGQSWAFWQYTGTGIVDGIEGLTDLNVFAGTQGQLGGWTVPAYQ</sequence>
<protein>
    <submittedName>
        <fullName evidence="5">Lysozyme</fullName>
    </submittedName>
</protein>
<dbReference type="GO" id="GO:0016052">
    <property type="term" value="P:carbohydrate catabolic process"/>
    <property type="evidence" value="ECO:0007669"/>
    <property type="project" value="TreeGrafter"/>
</dbReference>
<dbReference type="GO" id="GO:0009253">
    <property type="term" value="P:peptidoglycan catabolic process"/>
    <property type="evidence" value="ECO:0007669"/>
    <property type="project" value="InterPro"/>
</dbReference>
<dbReference type="EMBL" id="JACHFM010000001">
    <property type="protein sequence ID" value="MBB5221210.1"/>
    <property type="molecule type" value="Genomic_DNA"/>
</dbReference>
<gene>
    <name evidence="5" type="ORF">HNP73_001131</name>
</gene>
<accession>A0A840SKB9</accession>
<evidence type="ECO:0000313" key="6">
    <source>
        <dbReference type="Proteomes" id="UP000549457"/>
    </source>
</evidence>
<comment type="similarity">
    <text evidence="1">Belongs to the glycosyl hydrolase 25 family.</text>
</comment>
<dbReference type="AlphaFoldDB" id="A0A840SKB9"/>
<comment type="caution">
    <text evidence="5">The sequence shown here is derived from an EMBL/GenBank/DDBJ whole genome shotgun (WGS) entry which is preliminary data.</text>
</comment>
<dbReference type="PROSITE" id="PS51257">
    <property type="entry name" value="PROKAR_LIPOPROTEIN"/>
    <property type="match status" value="1"/>
</dbReference>
<evidence type="ECO:0000256" key="4">
    <source>
        <dbReference type="SAM" id="SignalP"/>
    </source>
</evidence>
<evidence type="ECO:0000256" key="3">
    <source>
        <dbReference type="ARBA" id="ARBA00023295"/>
    </source>
</evidence>
<keyword evidence="6" id="KW-1185">Reference proteome</keyword>
<organism evidence="5 6">
    <name type="scientific">Amaricoccus macauensis</name>
    <dbReference type="NCBI Taxonomy" id="57001"/>
    <lineage>
        <taxon>Bacteria</taxon>
        <taxon>Pseudomonadati</taxon>
        <taxon>Pseudomonadota</taxon>
        <taxon>Alphaproteobacteria</taxon>
        <taxon>Rhodobacterales</taxon>
        <taxon>Paracoccaceae</taxon>
        <taxon>Amaricoccus</taxon>
    </lineage>
</organism>